<evidence type="ECO:0000256" key="7">
    <source>
        <dbReference type="ARBA" id="ARBA00022917"/>
    </source>
</evidence>
<dbReference type="GO" id="GO:0045905">
    <property type="term" value="P:positive regulation of translational termination"/>
    <property type="evidence" value="ECO:0007669"/>
    <property type="project" value="InterPro"/>
</dbReference>
<evidence type="ECO:0000256" key="11">
    <source>
        <dbReference type="HAMAP-Rule" id="MF_00085"/>
    </source>
</evidence>
<dbReference type="NCBIfam" id="NF003076">
    <property type="entry name" value="PRK03999.1"/>
    <property type="match status" value="1"/>
</dbReference>
<keyword evidence="8 11" id="KW-0385">Hypusine</keyword>
<dbReference type="PIRSF" id="PIRSF003025">
    <property type="entry name" value="eIF5A"/>
    <property type="match status" value="1"/>
</dbReference>
<dbReference type="InterPro" id="IPR012340">
    <property type="entry name" value="NA-bd_OB-fold"/>
</dbReference>
<dbReference type="Gene3D" id="2.40.50.140">
    <property type="entry name" value="Nucleic acid-binding proteins"/>
    <property type="match status" value="1"/>
</dbReference>
<dbReference type="GO" id="GO:0045901">
    <property type="term" value="P:positive regulation of translational elongation"/>
    <property type="evidence" value="ECO:0007669"/>
    <property type="project" value="InterPro"/>
</dbReference>
<evidence type="ECO:0000313" key="13">
    <source>
        <dbReference type="EMBL" id="AOZ56116.1"/>
    </source>
</evidence>
<comment type="similarity">
    <text evidence="3 11">Belongs to the eIF-5A family.</text>
</comment>
<evidence type="ECO:0000256" key="2">
    <source>
        <dbReference type="ARBA" id="ARBA00004496"/>
    </source>
</evidence>
<dbReference type="HAMAP" id="MF_00085">
    <property type="entry name" value="eIF_5A"/>
    <property type="match status" value="1"/>
</dbReference>
<dbReference type="InterPro" id="IPR014722">
    <property type="entry name" value="Rib_uL2_dom2"/>
</dbReference>
<evidence type="ECO:0000256" key="3">
    <source>
        <dbReference type="ARBA" id="ARBA00006016"/>
    </source>
</evidence>
<dbReference type="InterPro" id="IPR019769">
    <property type="entry name" value="Trans_elong_IF5A_hypusine_site"/>
</dbReference>
<evidence type="ECO:0000259" key="12">
    <source>
        <dbReference type="SMART" id="SM01376"/>
    </source>
</evidence>
<gene>
    <name evidence="11" type="primary">eif5a</name>
</gene>
<name>A0A1L2JK64_9CREN</name>
<keyword evidence="5 11" id="KW-0963">Cytoplasm</keyword>
<dbReference type="GO" id="GO:0043022">
    <property type="term" value="F:ribosome binding"/>
    <property type="evidence" value="ECO:0007669"/>
    <property type="project" value="InterPro"/>
</dbReference>
<dbReference type="SUPFAM" id="SSF50249">
    <property type="entry name" value="Nucleic acid-binding proteins"/>
    <property type="match status" value="1"/>
</dbReference>
<evidence type="ECO:0000256" key="5">
    <source>
        <dbReference type="ARBA" id="ARBA00022490"/>
    </source>
</evidence>
<sequence>MSMYKDVGSLKKGGYVIIDGEPCEVVSVEKSKPGKHGSAKVRLVAVGLFDDVKRDMVAPADKKVEVPIVEKKKAQVISTAPDSIQIMDLETYNTFEVKPPTDQDLLSKLKPGVEVEYWESMGKVKIVRLL</sequence>
<dbReference type="GO" id="GO:0005737">
    <property type="term" value="C:cytoplasm"/>
    <property type="evidence" value="ECO:0007669"/>
    <property type="project" value="UniProtKB-SubCell"/>
</dbReference>
<dbReference type="PANTHER" id="PTHR11673">
    <property type="entry name" value="TRANSLATION INITIATION FACTOR 5A FAMILY MEMBER"/>
    <property type="match status" value="1"/>
</dbReference>
<dbReference type="PROSITE" id="PS00302">
    <property type="entry name" value="IF5A_HYPUSINE"/>
    <property type="match status" value="1"/>
</dbReference>
<evidence type="ECO:0000256" key="1">
    <source>
        <dbReference type="ARBA" id="ARBA00003980"/>
    </source>
</evidence>
<evidence type="ECO:0000256" key="6">
    <source>
        <dbReference type="ARBA" id="ARBA00022540"/>
    </source>
</evidence>
<evidence type="ECO:0000256" key="9">
    <source>
        <dbReference type="ARBA" id="ARBA00032030"/>
    </source>
</evidence>
<dbReference type="SMART" id="SM01376">
    <property type="entry name" value="eIF-5a"/>
    <property type="match status" value="1"/>
</dbReference>
<accession>A0A1L2JK64</accession>
<keyword evidence="13" id="KW-0251">Elongation factor</keyword>
<dbReference type="InterPro" id="IPR048670">
    <property type="entry name" value="IF5A-like_N"/>
</dbReference>
<comment type="subcellular location">
    <subcellularLocation>
        <location evidence="2 11">Cytoplasm</location>
    </subcellularLocation>
</comment>
<evidence type="ECO:0000256" key="8">
    <source>
        <dbReference type="ARBA" id="ARBA00023071"/>
    </source>
</evidence>
<dbReference type="EMBL" id="KX765030">
    <property type="protein sequence ID" value="AOZ56116.1"/>
    <property type="molecule type" value="Genomic_DNA"/>
</dbReference>
<dbReference type="InterPro" id="IPR020189">
    <property type="entry name" value="IF5A_C"/>
</dbReference>
<feature type="modified residue" description="Hypusine" evidence="11">
    <location>
        <position position="35"/>
    </location>
</feature>
<dbReference type="AlphaFoldDB" id="A0A1L2JK64"/>
<evidence type="ECO:0000256" key="10">
    <source>
        <dbReference type="ARBA" id="ARBA00032163"/>
    </source>
</evidence>
<dbReference type="NCBIfam" id="TIGR00037">
    <property type="entry name" value="eIF_5A"/>
    <property type="match status" value="1"/>
</dbReference>
<comment type="function">
    <text evidence="1 11">Functions by promoting the formation of the first peptide bond.</text>
</comment>
<dbReference type="Gene3D" id="2.30.30.30">
    <property type="match status" value="1"/>
</dbReference>
<keyword evidence="6 11" id="KW-0396">Initiation factor</keyword>
<dbReference type="GO" id="GO:0003746">
    <property type="term" value="F:translation elongation factor activity"/>
    <property type="evidence" value="ECO:0007669"/>
    <property type="project" value="UniProtKB-KW"/>
</dbReference>
<protein>
    <recommendedName>
        <fullName evidence="4 11">Translation initiation factor 5A</fullName>
    </recommendedName>
    <alternativeName>
        <fullName evidence="10 11">Hypusine-containing protein</fullName>
    </alternativeName>
    <alternativeName>
        <fullName evidence="9 11">eIF-5A</fullName>
    </alternativeName>
</protein>
<organism evidence="13">
    <name type="scientific">uncultured korarchaeote</name>
    <dbReference type="NCBI Taxonomy" id="161241"/>
    <lineage>
        <taxon>Archaea</taxon>
        <taxon>Thermoproteota</taxon>
        <taxon>environmental samples</taxon>
    </lineage>
</organism>
<dbReference type="GO" id="GO:0003743">
    <property type="term" value="F:translation initiation factor activity"/>
    <property type="evidence" value="ECO:0007669"/>
    <property type="project" value="UniProtKB-UniRule"/>
</dbReference>
<dbReference type="Pfam" id="PF21485">
    <property type="entry name" value="IF5A-like_N"/>
    <property type="match status" value="1"/>
</dbReference>
<dbReference type="Pfam" id="PF01287">
    <property type="entry name" value="eIF-5a"/>
    <property type="match status" value="1"/>
</dbReference>
<feature type="domain" description="Translation initiation factor 5A C-terminal" evidence="12">
    <location>
        <begin position="68"/>
        <end position="130"/>
    </location>
</feature>
<dbReference type="InterPro" id="IPR001884">
    <property type="entry name" value="IF5A-like"/>
</dbReference>
<dbReference type="SUPFAM" id="SSF50104">
    <property type="entry name" value="Translation proteins SH3-like domain"/>
    <property type="match status" value="1"/>
</dbReference>
<dbReference type="CDD" id="cd04467">
    <property type="entry name" value="S1_aIF5A"/>
    <property type="match status" value="1"/>
</dbReference>
<proteinExistence type="inferred from homology"/>
<dbReference type="GO" id="GO:0003723">
    <property type="term" value="F:RNA binding"/>
    <property type="evidence" value="ECO:0007669"/>
    <property type="project" value="InterPro"/>
</dbReference>
<reference evidence="13" key="1">
    <citation type="journal article" date="2017" name="Nature">
        <title>Metagenomic exploration of ASGARD archaea illuminates the origin of cellular complexity in eukaryotes.</title>
        <authorList>
            <person name="Zaremba-Niedzwiedzka K."/>
            <person name="Caceres E.F."/>
            <person name="Saw J.H.W."/>
            <person name="Backstrom D."/>
            <person name="Juzokaite L."/>
            <person name="Vancaester E."/>
            <person name="Seitz K.W."/>
            <person name="Anantharaman K."/>
            <person name="Starnawski P."/>
            <person name="Kjeldsen K.U."/>
            <person name="Stott M.B."/>
            <person name="Nunoura T."/>
            <person name="Banfield J.F."/>
            <person name="Schramm A."/>
            <person name="Baker B.J."/>
            <person name="Spang A."/>
            <person name="Ettema T.J.G."/>
        </authorList>
    </citation>
    <scope>NUCLEOTIDE SEQUENCE</scope>
    <source>
        <strain evidence="13">TIV_1</strain>
    </source>
</reference>
<dbReference type="InterPro" id="IPR008991">
    <property type="entry name" value="Translation_prot_SH3-like_sf"/>
</dbReference>
<dbReference type="InterPro" id="IPR022847">
    <property type="entry name" value="Transl_elong_IF5A_arc"/>
</dbReference>
<evidence type="ECO:0000256" key="4">
    <source>
        <dbReference type="ARBA" id="ARBA00016327"/>
    </source>
</evidence>
<keyword evidence="7 11" id="KW-0648">Protein biosynthesis</keyword>